<dbReference type="InterPro" id="IPR025196">
    <property type="entry name" value="DUF4126"/>
</dbReference>
<dbReference type="Pfam" id="PF13548">
    <property type="entry name" value="DUF4126"/>
    <property type="match status" value="1"/>
</dbReference>
<dbReference type="EMBL" id="JACOAF010000042">
    <property type="protein sequence ID" value="MBC3541623.1"/>
    <property type="molecule type" value="Genomic_DNA"/>
</dbReference>
<dbReference type="Proteomes" id="UP000659698">
    <property type="component" value="Unassembled WGS sequence"/>
</dbReference>
<dbReference type="RefSeq" id="WP_186640692.1">
    <property type="nucleotide sequence ID" value="NZ_JACOAF010000042.1"/>
</dbReference>
<keyword evidence="4" id="KW-1185">Reference proteome</keyword>
<evidence type="ECO:0000313" key="4">
    <source>
        <dbReference type="Proteomes" id="UP000659698"/>
    </source>
</evidence>
<name>A0ABR6VWP4_9BACT</name>
<feature type="domain" description="DUF4126" evidence="2">
    <location>
        <begin position="12"/>
        <end position="151"/>
    </location>
</feature>
<protein>
    <submittedName>
        <fullName evidence="3">DUF4126 family protein</fullName>
    </submittedName>
</protein>
<keyword evidence="1" id="KW-0812">Transmembrane</keyword>
<keyword evidence="1" id="KW-1133">Transmembrane helix</keyword>
<evidence type="ECO:0000313" key="3">
    <source>
        <dbReference type="EMBL" id="MBC3541623.1"/>
    </source>
</evidence>
<proteinExistence type="predicted"/>
<feature type="transmembrane region" description="Helical" evidence="1">
    <location>
        <begin position="107"/>
        <end position="125"/>
    </location>
</feature>
<keyword evidence="1" id="KW-0472">Membrane</keyword>
<organism evidence="3 4">
    <name type="scientific">Rufibacter sediminis</name>
    <dbReference type="NCBI Taxonomy" id="2762756"/>
    <lineage>
        <taxon>Bacteria</taxon>
        <taxon>Pseudomonadati</taxon>
        <taxon>Bacteroidota</taxon>
        <taxon>Cytophagia</taxon>
        <taxon>Cytophagales</taxon>
        <taxon>Hymenobacteraceae</taxon>
        <taxon>Rufibacter</taxon>
    </lineage>
</organism>
<evidence type="ECO:0000256" key="1">
    <source>
        <dbReference type="SAM" id="Phobius"/>
    </source>
</evidence>
<comment type="caution">
    <text evidence="3">The sequence shown here is derived from an EMBL/GenBank/DDBJ whole genome shotgun (WGS) entry which is preliminary data.</text>
</comment>
<feature type="transmembrane region" description="Helical" evidence="1">
    <location>
        <begin position="12"/>
        <end position="30"/>
    </location>
</feature>
<evidence type="ECO:0000259" key="2">
    <source>
        <dbReference type="Pfam" id="PF13548"/>
    </source>
</evidence>
<reference evidence="3 4" key="1">
    <citation type="journal article" date="2019" name="Int. J. Syst. Evol. Microbiol.">
        <title>Rufibacter sediminis sp. nov., isolated from freshwater lake sediment.</title>
        <authorList>
            <person name="Qu J.H."/>
            <person name="Zhang L.J."/>
            <person name="Fu Y.H."/>
            <person name="Li H.F."/>
        </authorList>
    </citation>
    <scope>NUCLEOTIDE SEQUENCE [LARGE SCALE GENOMIC DNA]</scope>
    <source>
        <strain evidence="3 4">H-1</strain>
    </source>
</reference>
<sequence length="160" mass="16696">MQLTPSTTNQKAFALGAIAGMRAMTAPAILSDYLSDSNSLFLDGSRLGYLQKSGVATGMKILAVAELIGDKLPQTPKRIKPIQLAPRVFSGALVGATIAEANGDSKITGGLLGVVGALAGSYAFYHLRKRLRKMTGLPDATFALMEDALALKAGTAIMKL</sequence>
<accession>A0ABR6VWP4</accession>
<gene>
    <name evidence="3" type="ORF">H7U12_18150</name>
</gene>